<keyword evidence="6" id="KW-1185">Reference proteome</keyword>
<feature type="signal peptide" evidence="3">
    <location>
        <begin position="1"/>
        <end position="22"/>
    </location>
</feature>
<sequence length="174" mass="18084">MKKIALCTAALATMAFSTPSMADGIYAGVGYNNLDLTSESAPGFKANVDLLSAILGYKINPNLAVEGRIGAGVNDDTFGASSLEVDSYMGANVLGTLPLSAHNWSLYGTLGYGYASFKGRANGVGFKDDKGSLNYGAGVMYSTGPYSVRAGYEALYDRGNSQADGFALTATYAF</sequence>
<reference evidence="5 6" key="1">
    <citation type="submission" date="2022-07" db="EMBL/GenBank/DDBJ databases">
        <authorList>
            <person name="Xamxidin M."/>
            <person name="Wu M."/>
        </authorList>
    </citation>
    <scope>NUCLEOTIDE SEQUENCE [LARGE SCALE GENOMIC DNA]</scope>
    <source>
        <strain evidence="5 6">NBRC 111650</strain>
    </source>
</reference>
<gene>
    <name evidence="5" type="ORF">NQT62_03145</name>
</gene>
<feature type="domain" description="Outer membrane protein beta-barrel" evidence="4">
    <location>
        <begin position="9"/>
        <end position="174"/>
    </location>
</feature>
<dbReference type="SUPFAM" id="SSF56925">
    <property type="entry name" value="OMPA-like"/>
    <property type="match status" value="1"/>
</dbReference>
<dbReference type="RefSeq" id="WP_256763113.1">
    <property type="nucleotide sequence ID" value="NZ_JANIGO010000001.1"/>
</dbReference>
<name>A0ABT1WG88_9BURK</name>
<feature type="chain" id="PRO_5045172746" evidence="3">
    <location>
        <begin position="23"/>
        <end position="174"/>
    </location>
</feature>
<organism evidence="5 6">
    <name type="scientific">Limnobacter humi</name>
    <dbReference type="NCBI Taxonomy" id="1778671"/>
    <lineage>
        <taxon>Bacteria</taxon>
        <taxon>Pseudomonadati</taxon>
        <taxon>Pseudomonadota</taxon>
        <taxon>Betaproteobacteria</taxon>
        <taxon>Burkholderiales</taxon>
        <taxon>Burkholderiaceae</taxon>
        <taxon>Limnobacter</taxon>
    </lineage>
</organism>
<evidence type="ECO:0000259" key="4">
    <source>
        <dbReference type="Pfam" id="PF13505"/>
    </source>
</evidence>
<dbReference type="Pfam" id="PF13505">
    <property type="entry name" value="OMP_b-brl"/>
    <property type="match status" value="1"/>
</dbReference>
<dbReference type="EMBL" id="JANIGO010000001">
    <property type="protein sequence ID" value="MCQ8895434.1"/>
    <property type="molecule type" value="Genomic_DNA"/>
</dbReference>
<comment type="caution">
    <text evidence="5">The sequence shown here is derived from an EMBL/GenBank/DDBJ whole genome shotgun (WGS) entry which is preliminary data.</text>
</comment>
<proteinExistence type="predicted"/>
<protein>
    <submittedName>
        <fullName evidence="5">Porin family protein</fullName>
    </submittedName>
</protein>
<evidence type="ECO:0000313" key="5">
    <source>
        <dbReference type="EMBL" id="MCQ8895434.1"/>
    </source>
</evidence>
<dbReference type="InterPro" id="IPR011250">
    <property type="entry name" value="OMP/PagP_B-barrel"/>
</dbReference>
<evidence type="ECO:0000313" key="6">
    <source>
        <dbReference type="Proteomes" id="UP001204142"/>
    </source>
</evidence>
<dbReference type="Proteomes" id="UP001204142">
    <property type="component" value="Unassembled WGS sequence"/>
</dbReference>
<accession>A0ABT1WG88</accession>
<dbReference type="InterPro" id="IPR027385">
    <property type="entry name" value="Beta-barrel_OMP"/>
</dbReference>
<evidence type="ECO:0000256" key="3">
    <source>
        <dbReference type="SAM" id="SignalP"/>
    </source>
</evidence>
<comment type="subcellular location">
    <subcellularLocation>
        <location evidence="1">Cell outer membrane</location>
    </subcellularLocation>
</comment>
<keyword evidence="2 3" id="KW-0732">Signal</keyword>
<evidence type="ECO:0000256" key="1">
    <source>
        <dbReference type="ARBA" id="ARBA00004442"/>
    </source>
</evidence>
<evidence type="ECO:0000256" key="2">
    <source>
        <dbReference type="ARBA" id="ARBA00022729"/>
    </source>
</evidence>
<dbReference type="Gene3D" id="2.40.160.20">
    <property type="match status" value="1"/>
</dbReference>